<proteinExistence type="predicted"/>
<dbReference type="SUPFAM" id="SSF141868">
    <property type="entry name" value="EAL domain-like"/>
    <property type="match status" value="1"/>
</dbReference>
<dbReference type="Pfam" id="PF00990">
    <property type="entry name" value="GGDEF"/>
    <property type="match status" value="1"/>
</dbReference>
<accession>A0A6N4DHU4</accession>
<keyword evidence="3 6" id="KW-0812">Transmembrane</keyword>
<dbReference type="SMART" id="SM01079">
    <property type="entry name" value="CHASE"/>
    <property type="match status" value="1"/>
</dbReference>
<evidence type="ECO:0000256" key="2">
    <source>
        <dbReference type="ARBA" id="ARBA00004370"/>
    </source>
</evidence>
<dbReference type="PANTHER" id="PTHR44757:SF2">
    <property type="entry name" value="BIOFILM ARCHITECTURE MAINTENANCE PROTEIN MBAA"/>
    <property type="match status" value="1"/>
</dbReference>
<comment type="cofactor">
    <cofactor evidence="1">
        <name>Mg(2+)</name>
        <dbReference type="ChEBI" id="CHEBI:18420"/>
    </cofactor>
</comment>
<feature type="domain" description="EAL" evidence="8">
    <location>
        <begin position="491"/>
        <end position="744"/>
    </location>
</feature>
<evidence type="ECO:0000256" key="1">
    <source>
        <dbReference type="ARBA" id="ARBA00001946"/>
    </source>
</evidence>
<dbReference type="CDD" id="cd01948">
    <property type="entry name" value="EAL"/>
    <property type="match status" value="1"/>
</dbReference>
<dbReference type="Gene3D" id="3.30.450.350">
    <property type="entry name" value="CHASE domain"/>
    <property type="match status" value="1"/>
</dbReference>
<dbReference type="GO" id="GO:0016020">
    <property type="term" value="C:membrane"/>
    <property type="evidence" value="ECO:0007669"/>
    <property type="project" value="UniProtKB-SubCell"/>
</dbReference>
<dbReference type="GO" id="GO:0007165">
    <property type="term" value="P:signal transduction"/>
    <property type="evidence" value="ECO:0007669"/>
    <property type="project" value="UniProtKB-ARBA"/>
</dbReference>
<dbReference type="InterPro" id="IPR042240">
    <property type="entry name" value="CHASE_sf"/>
</dbReference>
<evidence type="ECO:0000259" key="9">
    <source>
        <dbReference type="PROSITE" id="PS50887"/>
    </source>
</evidence>
<feature type="domain" description="CHASE" evidence="7">
    <location>
        <begin position="128"/>
        <end position="214"/>
    </location>
</feature>
<dbReference type="EMBL" id="PYVG01000003">
    <property type="protein sequence ID" value="PTB90152.1"/>
    <property type="molecule type" value="Genomic_DNA"/>
</dbReference>
<evidence type="ECO:0000256" key="3">
    <source>
        <dbReference type="ARBA" id="ARBA00022692"/>
    </source>
</evidence>
<dbReference type="InterPro" id="IPR001633">
    <property type="entry name" value="EAL_dom"/>
</dbReference>
<evidence type="ECO:0000259" key="8">
    <source>
        <dbReference type="PROSITE" id="PS50883"/>
    </source>
</evidence>
<sequence length="753" mass="85949">MRKPIKSSVVSQAAAEQQDGNTSERSKWRIVRYAVVLLFITSTLLYAVYLVVDSERQQQLEIEKRRAVEQLTAMRGRLEQRILANTLVLRALRPEILWQDTPDRLRLQRLMDEFLSTGLDIEHLALAPDLIIRFVYPLAGNQSALGFNYRTSAAQYGDILRTIAAQDITMVGPIPLVQGREAFVARMPVFDEEGELWGVTSLVINPQHLLDGVEFSQHPEYVFALRHKMEDADNVATAFAGPNLIFNKDAMITDVRIPRGMWELAAYPRKGAWVDAPQSFFLHWSIGIALTAFIIASFMVLMITQQRLRRAIKTIAFQARFDPLTELPNRNYFQQQLDRVIRTSIRHEQQFAVLLLDLDHLREINDALGHDIGDELLKNVASRIRQSIRADDLLARIGGDEFAIALRALEDASQAEARAKVIMSDLLNTLDIEHNHINMTASVGIAMFPTDATDVQTLVKHAELAMYAAKTTGSLSVYFFDEQLRQTTEKHIALHHQIIRGLEEGQFRVYYQPVIDTASHKMTRCEALIRWEHPERGMVSPAEFIPIAEKTGAIIGLGEFVMQQVVKDWKYFADDNLDVTIAINRSPREFNDREAADHWLEILKQSGMPADKLMMEITESMLMRNKERQFMNLRKLRDAGVHLAIDDFGTGYSSLNYLRSYPIDVIKIDRSFLQDVPYHGQQTALVEVLIRIAHTLNMQVIAEGVETEAQVDFLRAQECHYQQGFFYGQAVPRDEFLKMAHSFNQTKGKLKKS</sequence>
<dbReference type="Pfam" id="PF03924">
    <property type="entry name" value="CHASE"/>
    <property type="match status" value="1"/>
</dbReference>
<organism evidence="10 11">
    <name type="scientific">Pseudidiomarina aestuarii</name>
    <dbReference type="NCBI Taxonomy" id="624146"/>
    <lineage>
        <taxon>Bacteria</taxon>
        <taxon>Pseudomonadati</taxon>
        <taxon>Pseudomonadota</taxon>
        <taxon>Gammaproteobacteria</taxon>
        <taxon>Alteromonadales</taxon>
        <taxon>Idiomarinaceae</taxon>
        <taxon>Pseudidiomarina</taxon>
    </lineage>
</organism>
<gene>
    <name evidence="10" type="ORF">C9928_00955</name>
</gene>
<dbReference type="PROSITE" id="PS50887">
    <property type="entry name" value="GGDEF"/>
    <property type="match status" value="1"/>
</dbReference>
<comment type="caution">
    <text evidence="10">The sequence shown here is derived from an EMBL/GenBank/DDBJ whole genome shotgun (WGS) entry which is preliminary data.</text>
</comment>
<keyword evidence="4 6" id="KW-1133">Transmembrane helix</keyword>
<comment type="subcellular location">
    <subcellularLocation>
        <location evidence="2">Membrane</location>
    </subcellularLocation>
</comment>
<evidence type="ECO:0000313" key="10">
    <source>
        <dbReference type="EMBL" id="PTB90152.1"/>
    </source>
</evidence>
<feature type="domain" description="GGDEF" evidence="9">
    <location>
        <begin position="349"/>
        <end position="482"/>
    </location>
</feature>
<dbReference type="Gene3D" id="3.20.20.450">
    <property type="entry name" value="EAL domain"/>
    <property type="match status" value="1"/>
</dbReference>
<dbReference type="SMART" id="SM00267">
    <property type="entry name" value="GGDEF"/>
    <property type="match status" value="1"/>
</dbReference>
<dbReference type="InterPro" id="IPR000160">
    <property type="entry name" value="GGDEF_dom"/>
</dbReference>
<feature type="transmembrane region" description="Helical" evidence="6">
    <location>
        <begin position="281"/>
        <end position="303"/>
    </location>
</feature>
<evidence type="ECO:0000256" key="6">
    <source>
        <dbReference type="SAM" id="Phobius"/>
    </source>
</evidence>
<dbReference type="Gene3D" id="3.30.70.270">
    <property type="match status" value="1"/>
</dbReference>
<reference evidence="10 11" key="1">
    <citation type="submission" date="2018-03" db="EMBL/GenBank/DDBJ databases">
        <title>Cross-interface Injection: A General Nanoliter Liquid Handling Method Applied to Single Cells Genome Amplification Automated Nanoliter Liquid Handling Applied to Single Cell Multiple Displacement Amplification.</title>
        <authorList>
            <person name="Yun J."/>
            <person name="Xu P."/>
            <person name="Xu J."/>
            <person name="Dai X."/>
            <person name="Wang Y."/>
            <person name="Zheng X."/>
            <person name="Cao C."/>
            <person name="Yi Q."/>
            <person name="Zhu Y."/>
            <person name="Wang L."/>
            <person name="Dong Z."/>
            <person name="Huang Y."/>
            <person name="Huang L."/>
            <person name="Du W."/>
        </authorList>
    </citation>
    <scope>NUCLEOTIDE SEQUENCE [LARGE SCALE GENOMIC DNA]</scope>
    <source>
        <strain evidence="10 11">A9-4</strain>
    </source>
</reference>
<dbReference type="InterPro" id="IPR052155">
    <property type="entry name" value="Biofilm_reg_signaling"/>
</dbReference>
<evidence type="ECO:0000256" key="4">
    <source>
        <dbReference type="ARBA" id="ARBA00022989"/>
    </source>
</evidence>
<dbReference type="Proteomes" id="UP000241514">
    <property type="component" value="Unassembled WGS sequence"/>
</dbReference>
<dbReference type="InterPro" id="IPR035919">
    <property type="entry name" value="EAL_sf"/>
</dbReference>
<dbReference type="SUPFAM" id="SSF55073">
    <property type="entry name" value="Nucleotide cyclase"/>
    <property type="match status" value="1"/>
</dbReference>
<name>A0A6N4DHU4_9GAMM</name>
<feature type="transmembrane region" description="Helical" evidence="6">
    <location>
        <begin position="30"/>
        <end position="52"/>
    </location>
</feature>
<evidence type="ECO:0000313" key="11">
    <source>
        <dbReference type="Proteomes" id="UP000241514"/>
    </source>
</evidence>
<dbReference type="InterPro" id="IPR006189">
    <property type="entry name" value="CHASE_dom"/>
</dbReference>
<dbReference type="SMART" id="SM00052">
    <property type="entry name" value="EAL"/>
    <property type="match status" value="1"/>
</dbReference>
<keyword evidence="5 6" id="KW-0472">Membrane</keyword>
<protein>
    <submittedName>
        <fullName evidence="10">Bifunctional diguanylate cyclase/phosphodiesterase</fullName>
    </submittedName>
</protein>
<dbReference type="PROSITE" id="PS50839">
    <property type="entry name" value="CHASE"/>
    <property type="match status" value="1"/>
</dbReference>
<dbReference type="NCBIfam" id="TIGR00254">
    <property type="entry name" value="GGDEF"/>
    <property type="match status" value="1"/>
</dbReference>
<evidence type="ECO:0000256" key="5">
    <source>
        <dbReference type="ARBA" id="ARBA00023136"/>
    </source>
</evidence>
<dbReference type="GO" id="GO:0003824">
    <property type="term" value="F:catalytic activity"/>
    <property type="evidence" value="ECO:0007669"/>
    <property type="project" value="UniProtKB-ARBA"/>
</dbReference>
<dbReference type="Pfam" id="PF00563">
    <property type="entry name" value="EAL"/>
    <property type="match status" value="1"/>
</dbReference>
<dbReference type="PROSITE" id="PS50883">
    <property type="entry name" value="EAL"/>
    <property type="match status" value="1"/>
</dbReference>
<evidence type="ECO:0000259" key="7">
    <source>
        <dbReference type="PROSITE" id="PS50839"/>
    </source>
</evidence>
<dbReference type="InterPro" id="IPR029787">
    <property type="entry name" value="Nucleotide_cyclase"/>
</dbReference>
<dbReference type="CDD" id="cd01949">
    <property type="entry name" value="GGDEF"/>
    <property type="match status" value="1"/>
</dbReference>
<dbReference type="PANTHER" id="PTHR44757">
    <property type="entry name" value="DIGUANYLATE CYCLASE DGCP"/>
    <property type="match status" value="1"/>
</dbReference>
<dbReference type="InterPro" id="IPR043128">
    <property type="entry name" value="Rev_trsase/Diguanyl_cyclase"/>
</dbReference>
<dbReference type="AlphaFoldDB" id="A0A6N4DHU4"/>
<dbReference type="FunFam" id="3.30.70.270:FF:000001">
    <property type="entry name" value="Diguanylate cyclase domain protein"/>
    <property type="match status" value="1"/>
</dbReference>